<sequence>MQPVNMQDKYKQWTQEIALPVISYVAQRVGLINEQSNQQQQQQQMNIGQGGQFILPTTLTGLIRNIFSHISVSKTKQEFGLGIARGLGANDGNNQINFLPLGLYLSQDQKQLIQFEDKLIQPDIVGVLKAQQSETMLQTSEAQGLNSLFQLWIERGEHFLLVGPEGAGKHMLLRDALKKQVNSEIAE</sequence>
<protein>
    <recommendedName>
        <fullName evidence="3">Dynein heavy chain</fullName>
    </recommendedName>
</protein>
<dbReference type="EMBL" id="SNRW01044149">
    <property type="protein sequence ID" value="KAA6325328.1"/>
    <property type="molecule type" value="Genomic_DNA"/>
</dbReference>
<organism evidence="1 2">
    <name type="scientific">Streblomastix strix</name>
    <dbReference type="NCBI Taxonomy" id="222440"/>
    <lineage>
        <taxon>Eukaryota</taxon>
        <taxon>Metamonada</taxon>
        <taxon>Preaxostyla</taxon>
        <taxon>Oxymonadida</taxon>
        <taxon>Streblomastigidae</taxon>
        <taxon>Streblomastix</taxon>
    </lineage>
</organism>
<proteinExistence type="predicted"/>
<gene>
    <name evidence="1" type="ORF">EZS28_054081</name>
</gene>
<evidence type="ECO:0000313" key="1">
    <source>
        <dbReference type="EMBL" id="KAA6325328.1"/>
    </source>
</evidence>
<dbReference type="InterPro" id="IPR027417">
    <property type="entry name" value="P-loop_NTPase"/>
</dbReference>
<name>A0A5J4QVW3_9EUKA</name>
<dbReference type="AlphaFoldDB" id="A0A5J4QVW3"/>
<dbReference type="Gene3D" id="3.40.50.300">
    <property type="entry name" value="P-loop containing nucleotide triphosphate hydrolases"/>
    <property type="match status" value="1"/>
</dbReference>
<accession>A0A5J4QVW3</accession>
<comment type="caution">
    <text evidence="1">The sequence shown here is derived from an EMBL/GenBank/DDBJ whole genome shotgun (WGS) entry which is preliminary data.</text>
</comment>
<reference evidence="1 2" key="1">
    <citation type="submission" date="2019-03" db="EMBL/GenBank/DDBJ databases">
        <title>Single cell metagenomics reveals metabolic interactions within the superorganism composed of flagellate Streblomastix strix and complex community of Bacteroidetes bacteria on its surface.</title>
        <authorList>
            <person name="Treitli S.C."/>
            <person name="Kolisko M."/>
            <person name="Husnik F."/>
            <person name="Keeling P."/>
            <person name="Hampl V."/>
        </authorList>
    </citation>
    <scope>NUCLEOTIDE SEQUENCE [LARGE SCALE GENOMIC DNA]</scope>
    <source>
        <strain evidence="1">ST1C</strain>
    </source>
</reference>
<evidence type="ECO:0008006" key="3">
    <source>
        <dbReference type="Google" id="ProtNLM"/>
    </source>
</evidence>
<feature type="non-terminal residue" evidence="1">
    <location>
        <position position="187"/>
    </location>
</feature>
<evidence type="ECO:0000313" key="2">
    <source>
        <dbReference type="Proteomes" id="UP000324800"/>
    </source>
</evidence>
<dbReference type="Proteomes" id="UP000324800">
    <property type="component" value="Unassembled WGS sequence"/>
</dbReference>